<reference evidence="2 3" key="1">
    <citation type="submission" date="2020-01" db="EMBL/GenBank/DDBJ databases">
        <title>Genome analysis.</title>
        <authorList>
            <person name="Wu S."/>
            <person name="Wang G."/>
        </authorList>
    </citation>
    <scope>NUCLEOTIDE SEQUENCE [LARGE SCALE GENOMIC DNA]</scope>
    <source>
        <strain evidence="2 3">SYL130</strain>
    </source>
</reference>
<comment type="caution">
    <text evidence="2">The sequence shown here is derived from an EMBL/GenBank/DDBJ whole genome shotgun (WGS) entry which is preliminary data.</text>
</comment>
<organism evidence="2 3">
    <name type="scientific">Sediminibacterium roseum</name>
    <dbReference type="NCBI Taxonomy" id="1978412"/>
    <lineage>
        <taxon>Bacteria</taxon>
        <taxon>Pseudomonadati</taxon>
        <taxon>Bacteroidota</taxon>
        <taxon>Chitinophagia</taxon>
        <taxon>Chitinophagales</taxon>
        <taxon>Chitinophagaceae</taxon>
        <taxon>Sediminibacterium</taxon>
    </lineage>
</organism>
<accession>A0ABW9ZRE3</accession>
<feature type="transmembrane region" description="Helical" evidence="1">
    <location>
        <begin position="36"/>
        <end position="57"/>
    </location>
</feature>
<sequence>MLSDPFVIGIAAGVCTGISMLPQLVMIIGKKKASDISLGMLLILLCGVGLWVYYGILKKDWPIIATNAFSFLVNLLILFFSLKYKKRKG</sequence>
<evidence type="ECO:0000256" key="1">
    <source>
        <dbReference type="SAM" id="Phobius"/>
    </source>
</evidence>
<keyword evidence="1" id="KW-0812">Transmembrane</keyword>
<keyword evidence="1" id="KW-0472">Membrane</keyword>
<feature type="transmembrane region" description="Helical" evidence="1">
    <location>
        <begin position="6"/>
        <end position="29"/>
    </location>
</feature>
<dbReference type="NCBIfam" id="NF037968">
    <property type="entry name" value="SemiSWEET_2"/>
    <property type="match status" value="1"/>
</dbReference>
<name>A0ABW9ZRE3_9BACT</name>
<dbReference type="Pfam" id="PF03083">
    <property type="entry name" value="MtN3_slv"/>
    <property type="match status" value="1"/>
</dbReference>
<dbReference type="EMBL" id="JAACJS010000011">
    <property type="protein sequence ID" value="NCI49524.1"/>
    <property type="molecule type" value="Genomic_DNA"/>
</dbReference>
<evidence type="ECO:0000313" key="3">
    <source>
        <dbReference type="Proteomes" id="UP000753802"/>
    </source>
</evidence>
<proteinExistence type="predicted"/>
<feature type="transmembrane region" description="Helical" evidence="1">
    <location>
        <begin position="63"/>
        <end position="82"/>
    </location>
</feature>
<gene>
    <name evidence="2" type="ORF">GWC95_06290</name>
</gene>
<dbReference type="InterPro" id="IPR047662">
    <property type="entry name" value="SemiSWEET"/>
</dbReference>
<evidence type="ECO:0008006" key="4">
    <source>
        <dbReference type="Google" id="ProtNLM"/>
    </source>
</evidence>
<keyword evidence="3" id="KW-1185">Reference proteome</keyword>
<dbReference type="Proteomes" id="UP000753802">
    <property type="component" value="Unassembled WGS sequence"/>
</dbReference>
<keyword evidence="1" id="KW-1133">Transmembrane helix</keyword>
<dbReference type="Gene3D" id="1.20.1280.290">
    <property type="match status" value="1"/>
</dbReference>
<protein>
    <recommendedName>
        <fullName evidence="4">MtN3 and saliva related transmembrane protein</fullName>
    </recommendedName>
</protein>
<evidence type="ECO:0000313" key="2">
    <source>
        <dbReference type="EMBL" id="NCI49524.1"/>
    </source>
</evidence>
<dbReference type="InterPro" id="IPR004316">
    <property type="entry name" value="SWEET_rpt"/>
</dbReference>